<dbReference type="PROSITE" id="PS51257">
    <property type="entry name" value="PROKAR_LIPOPROTEIN"/>
    <property type="match status" value="1"/>
</dbReference>
<name>A0A101SM81_9ACTN</name>
<dbReference type="STRING" id="1943.AQJ64_37525"/>
<protein>
    <submittedName>
        <fullName evidence="2">Nitrate ABC transporter substrate-binding protein</fullName>
    </submittedName>
</protein>
<dbReference type="OrthoDB" id="3595952at2"/>
<evidence type="ECO:0000313" key="3">
    <source>
        <dbReference type="Proteomes" id="UP000052982"/>
    </source>
</evidence>
<feature type="signal peptide" evidence="1">
    <location>
        <begin position="1"/>
        <end position="26"/>
    </location>
</feature>
<reference evidence="2 3" key="1">
    <citation type="submission" date="2015-10" db="EMBL/GenBank/DDBJ databases">
        <title>Draft genome sequence of Streptomyces griseoruber DSM 40281, type strain for the species Streptomyces griseoruber.</title>
        <authorList>
            <person name="Ruckert C."/>
            <person name="Winkler A."/>
            <person name="Kalinowski J."/>
            <person name="Kampfer P."/>
            <person name="Glaeser S."/>
        </authorList>
    </citation>
    <scope>NUCLEOTIDE SEQUENCE [LARGE SCALE GENOMIC DNA]</scope>
    <source>
        <strain evidence="2 3">DSM 40281</strain>
    </source>
</reference>
<dbReference type="PANTHER" id="PTHR31528">
    <property type="entry name" value="4-AMINO-5-HYDROXYMETHYL-2-METHYLPYRIMIDINE PHOSPHATE SYNTHASE THI11-RELATED"/>
    <property type="match status" value="1"/>
</dbReference>
<dbReference type="InterPro" id="IPR027939">
    <property type="entry name" value="NMT1/THI5"/>
</dbReference>
<gene>
    <name evidence="2" type="ORF">AQJ64_37525</name>
</gene>
<keyword evidence="1" id="KW-0732">Signal</keyword>
<accession>A0A101SM81</accession>
<dbReference type="Proteomes" id="UP000052982">
    <property type="component" value="Unassembled WGS sequence"/>
</dbReference>
<evidence type="ECO:0000313" key="2">
    <source>
        <dbReference type="EMBL" id="KUN76662.1"/>
    </source>
</evidence>
<keyword evidence="3" id="KW-1185">Reference proteome</keyword>
<feature type="chain" id="PRO_5038836538" evidence="1">
    <location>
        <begin position="27"/>
        <end position="393"/>
    </location>
</feature>
<comment type="caution">
    <text evidence="2">The sequence shown here is derived from an EMBL/GenBank/DDBJ whole genome shotgun (WGS) entry which is preliminary data.</text>
</comment>
<sequence length="393" mass="40838">MPSSARRAAIAGVSSVIALVSVTACGGGSTASTASTGSADKLQAAPAAQNLAGVCPKTVVVQVDWEPEAEHGPLYNLVGPGSTVDSDKKRITGPLVIGGKDTGVDIQIRAGGSAIGYQTVPSQMYVDKSITLGTVTTDVAISASAKQPVTAVAALMKKSPQVLMWDPATHPDWKSIADIGKSNAKVVYVNGSTYASLLVSKGLIKKSQLDGSYDGAPARFVSNPGIAQQGFATAEPYIYQHEVSAWKKPIKYQLLADVGYNVYPEALSVRSGELKSLSPCLKKLVPVLQQSAADYAAKPSATVKLIADLVQQYNTGWVYSEGTGTFAAKQMVKLGILGNEADGSVGSFDTKRVASALKTFTPLVEQSGAKVKAGLTAQDLATDEFIDPSIGLK</sequence>
<dbReference type="EMBL" id="LMWW01000065">
    <property type="protein sequence ID" value="KUN76662.1"/>
    <property type="molecule type" value="Genomic_DNA"/>
</dbReference>
<dbReference type="GO" id="GO:0009228">
    <property type="term" value="P:thiamine biosynthetic process"/>
    <property type="evidence" value="ECO:0007669"/>
    <property type="project" value="InterPro"/>
</dbReference>
<proteinExistence type="predicted"/>
<dbReference type="RefSeq" id="WP_055635387.1">
    <property type="nucleotide sequence ID" value="NZ_JBIRTR010000016.1"/>
</dbReference>
<evidence type="ECO:0000256" key="1">
    <source>
        <dbReference type="SAM" id="SignalP"/>
    </source>
</evidence>
<dbReference type="PANTHER" id="PTHR31528:SF1">
    <property type="entry name" value="4-AMINO-5-HYDROXYMETHYL-2-METHYLPYRIMIDINE PHOSPHATE SYNTHASE THI11-RELATED"/>
    <property type="match status" value="1"/>
</dbReference>
<dbReference type="AlphaFoldDB" id="A0A101SM81"/>
<dbReference type="Gene3D" id="3.40.190.10">
    <property type="entry name" value="Periplasmic binding protein-like II"/>
    <property type="match status" value="2"/>
</dbReference>
<organism evidence="2 3">
    <name type="scientific">Streptomyces griseoruber</name>
    <dbReference type="NCBI Taxonomy" id="1943"/>
    <lineage>
        <taxon>Bacteria</taxon>
        <taxon>Bacillati</taxon>
        <taxon>Actinomycetota</taxon>
        <taxon>Actinomycetes</taxon>
        <taxon>Kitasatosporales</taxon>
        <taxon>Streptomycetaceae</taxon>
        <taxon>Streptomyces</taxon>
    </lineage>
</organism>